<keyword evidence="20" id="KW-1185">Reference proteome</keyword>
<proteinExistence type="inferred from homology"/>
<evidence type="ECO:0000256" key="9">
    <source>
        <dbReference type="ARBA" id="ARBA00023011"/>
    </source>
</evidence>
<organism evidence="21">
    <name type="scientific">Thelazia callipaeda</name>
    <name type="common">Oriental eyeworm</name>
    <name type="synonym">Parasitic nematode</name>
    <dbReference type="NCBI Taxonomy" id="103827"/>
    <lineage>
        <taxon>Eukaryota</taxon>
        <taxon>Metazoa</taxon>
        <taxon>Ecdysozoa</taxon>
        <taxon>Nematoda</taxon>
        <taxon>Chromadorea</taxon>
        <taxon>Rhabditida</taxon>
        <taxon>Spirurina</taxon>
        <taxon>Spiruromorpha</taxon>
        <taxon>Thelazioidea</taxon>
        <taxon>Thelaziidae</taxon>
        <taxon>Thelazia</taxon>
    </lineage>
</organism>
<evidence type="ECO:0000256" key="16">
    <source>
        <dbReference type="RuleBase" id="RU363086"/>
    </source>
</evidence>
<dbReference type="PANTHER" id="PTHR10977">
    <property type="entry name" value="DIPHOSPHOMEVALONATE DECARBOXYLASE"/>
    <property type="match status" value="1"/>
</dbReference>
<dbReference type="Proteomes" id="UP000276776">
    <property type="component" value="Unassembled WGS sequence"/>
</dbReference>
<dbReference type="OrthoDB" id="10253702at2759"/>
<evidence type="ECO:0000256" key="15">
    <source>
        <dbReference type="PIRNR" id="PIRNR015950"/>
    </source>
</evidence>
<dbReference type="PANTHER" id="PTHR10977:SF3">
    <property type="entry name" value="DIPHOSPHOMEVALONATE DECARBOXYLASE"/>
    <property type="match status" value="1"/>
</dbReference>
<evidence type="ECO:0000256" key="3">
    <source>
        <dbReference type="ARBA" id="ARBA00012296"/>
    </source>
</evidence>
<dbReference type="InterPro" id="IPR029765">
    <property type="entry name" value="Mev_diP_decarb"/>
</dbReference>
<keyword evidence="5 16" id="KW-0444">Lipid biosynthesis</keyword>
<dbReference type="GO" id="GO:0019287">
    <property type="term" value="P:isopentenyl diphosphate biosynthetic process, mevalonate pathway"/>
    <property type="evidence" value="ECO:0007669"/>
    <property type="project" value="UniProtKB-UniRule"/>
</dbReference>
<dbReference type="InterPro" id="IPR020568">
    <property type="entry name" value="Ribosomal_Su5_D2-typ_SF"/>
</dbReference>
<dbReference type="PIRSF" id="PIRSF015950">
    <property type="entry name" value="Mev_P_decrbx"/>
    <property type="match status" value="1"/>
</dbReference>
<evidence type="ECO:0000256" key="5">
    <source>
        <dbReference type="ARBA" id="ARBA00022516"/>
    </source>
</evidence>
<keyword evidence="9 16" id="KW-0756">Sterol biosynthesis</keyword>
<evidence type="ECO:0000256" key="1">
    <source>
        <dbReference type="ARBA" id="ARBA00003812"/>
    </source>
</evidence>
<evidence type="ECO:0000313" key="19">
    <source>
        <dbReference type="EMBL" id="VDN05287.1"/>
    </source>
</evidence>
<evidence type="ECO:0000259" key="17">
    <source>
        <dbReference type="Pfam" id="PF18376"/>
    </source>
</evidence>
<evidence type="ECO:0000256" key="14">
    <source>
        <dbReference type="ARBA" id="ARBA00048154"/>
    </source>
</evidence>
<dbReference type="InterPro" id="IPR041431">
    <property type="entry name" value="Mvd1_C"/>
</dbReference>
<dbReference type="SUPFAM" id="SSF54211">
    <property type="entry name" value="Ribosomal protein S5 domain 2-like"/>
    <property type="match status" value="1"/>
</dbReference>
<dbReference type="GO" id="GO:0004163">
    <property type="term" value="F:diphosphomevalonate decarboxylase activity"/>
    <property type="evidence" value="ECO:0007669"/>
    <property type="project" value="UniProtKB-UniRule"/>
</dbReference>
<evidence type="ECO:0000256" key="11">
    <source>
        <dbReference type="ARBA" id="ARBA00023166"/>
    </source>
</evidence>
<evidence type="ECO:0000256" key="8">
    <source>
        <dbReference type="ARBA" id="ARBA00022955"/>
    </source>
</evidence>
<sequence>MNPTSDSSDCDKEVEVIAPINIALVKYWGKRNENIVLPLNDSISLSINDVFTETRLRTGPSIKKDSVSINGENISLSKHPRFLRCFNEVRRLIRKRATKSKNSRKRNPNPFSKFEVVSQTFFPIEAGLASSAAGFAAVAYGLGKICHLDIKDTIRVARLGSGSACRSILSGLVHWKAGVAEDGTDCVCESVFEEDYWPTLRAIILVTSYDSKKVSSSIGMQLTVKTSELLQSRIKNVPGHIEKLKDAFREKNFERFAEIIMLESRQLHAVCLDTAPPLHYLNENSWHLMQLVHSLNKFCNSTTVAYTFDAGPNCCLFLESENVPLMLAALTKYCKLSSNLLDQLTSSSAAHQYKNLKSLVNEKQESLVLHEFAHAADCYTEPMEDVVKDIFLSAVGAGPSVKHSQ</sequence>
<dbReference type="EC" id="4.1.1.33" evidence="3 15"/>
<dbReference type="InterPro" id="IPR005935">
    <property type="entry name" value="Mev_decarb"/>
</dbReference>
<dbReference type="Pfam" id="PF18376">
    <property type="entry name" value="MDD_C"/>
    <property type="match status" value="1"/>
</dbReference>
<evidence type="ECO:0000313" key="21">
    <source>
        <dbReference type="WBParaSite" id="TCLT_0000780501-mRNA-1"/>
    </source>
</evidence>
<evidence type="ECO:0000256" key="13">
    <source>
        <dbReference type="ARBA" id="ARBA00023239"/>
    </source>
</evidence>
<comment type="pathway">
    <text evidence="16">Steroid biosynthesis; cholesterol biosynthesis.</text>
</comment>
<comment type="similarity">
    <text evidence="2 15 16">Belongs to the diphosphomevalonate decarboxylase family.</text>
</comment>
<keyword evidence="12 16" id="KW-0753">Steroid metabolism</keyword>
<dbReference type="InterPro" id="IPR036554">
    <property type="entry name" value="GHMP_kinase_C_sf"/>
</dbReference>
<keyword evidence="16" id="KW-0152">Cholesterol biosynthesis</keyword>
<evidence type="ECO:0000256" key="6">
    <source>
        <dbReference type="ARBA" id="ARBA00022741"/>
    </source>
</evidence>
<reference evidence="19 20" key="2">
    <citation type="submission" date="2018-11" db="EMBL/GenBank/DDBJ databases">
        <authorList>
            <consortium name="Pathogen Informatics"/>
        </authorList>
    </citation>
    <scope>NUCLEOTIDE SEQUENCE [LARGE SCALE GENOMIC DNA]</scope>
</reference>
<keyword evidence="11 16" id="KW-1207">Sterol metabolism</keyword>
<dbReference type="GO" id="GO:0005829">
    <property type="term" value="C:cytosol"/>
    <property type="evidence" value="ECO:0007669"/>
    <property type="project" value="InterPro"/>
</dbReference>
<keyword evidence="7 15" id="KW-0067">ATP-binding</keyword>
<keyword evidence="8 16" id="KW-0752">Steroid biosynthesis</keyword>
<keyword evidence="16" id="KW-0153">Cholesterol metabolism</keyword>
<dbReference type="FunFam" id="3.30.230.10:FF:000072">
    <property type="entry name" value="Diphosphomevalonate decarboxylase"/>
    <property type="match status" value="1"/>
</dbReference>
<dbReference type="OMA" id="LTLHAMM"/>
<dbReference type="GO" id="GO:0005524">
    <property type="term" value="F:ATP binding"/>
    <property type="evidence" value="ECO:0007669"/>
    <property type="project" value="UniProtKB-UniRule"/>
</dbReference>
<dbReference type="AlphaFoldDB" id="A0A0N5D4B5"/>
<dbReference type="InterPro" id="IPR014721">
    <property type="entry name" value="Ribsml_uS5_D2-typ_fold_subgr"/>
</dbReference>
<dbReference type="WBParaSite" id="TCLT_0000780501-mRNA-1">
    <property type="protein sequence ID" value="TCLT_0000780501-mRNA-1"/>
    <property type="gene ID" value="TCLT_0000780501"/>
</dbReference>
<comment type="catalytic activity">
    <reaction evidence="14 15 16">
        <text>(R)-5-diphosphomevalonate + ATP = isopentenyl diphosphate + ADP + phosphate + CO2</text>
        <dbReference type="Rhea" id="RHEA:23732"/>
        <dbReference type="ChEBI" id="CHEBI:16526"/>
        <dbReference type="ChEBI" id="CHEBI:30616"/>
        <dbReference type="ChEBI" id="CHEBI:43474"/>
        <dbReference type="ChEBI" id="CHEBI:57557"/>
        <dbReference type="ChEBI" id="CHEBI:128769"/>
        <dbReference type="ChEBI" id="CHEBI:456216"/>
        <dbReference type="EC" id="4.1.1.33"/>
    </reaction>
</comment>
<dbReference type="Gene3D" id="3.30.230.10">
    <property type="match status" value="1"/>
</dbReference>
<feature type="domain" description="Diphosphomevalonate decarboxylase-like N-terminal" evidence="18">
    <location>
        <begin position="18"/>
        <end position="187"/>
    </location>
</feature>
<dbReference type="Gene3D" id="3.30.70.890">
    <property type="entry name" value="GHMP kinase, C-terminal domain"/>
    <property type="match status" value="1"/>
</dbReference>
<dbReference type="EMBL" id="UYYF01004545">
    <property type="protein sequence ID" value="VDN05287.1"/>
    <property type="molecule type" value="Genomic_DNA"/>
</dbReference>
<dbReference type="GO" id="GO:0006695">
    <property type="term" value="P:cholesterol biosynthetic process"/>
    <property type="evidence" value="ECO:0007669"/>
    <property type="project" value="UniProtKB-UniPathway"/>
</dbReference>
<keyword evidence="13 15" id="KW-0456">Lyase</keyword>
<protein>
    <recommendedName>
        <fullName evidence="4 15">Diphosphomevalonate decarboxylase</fullName>
        <ecNumber evidence="3 15">4.1.1.33</ecNumber>
    </recommendedName>
</protein>
<evidence type="ECO:0000256" key="10">
    <source>
        <dbReference type="ARBA" id="ARBA00023098"/>
    </source>
</evidence>
<evidence type="ECO:0000259" key="18">
    <source>
        <dbReference type="Pfam" id="PF22700"/>
    </source>
</evidence>
<feature type="domain" description="Mvd1 C-terminal" evidence="17">
    <location>
        <begin position="202"/>
        <end position="401"/>
    </location>
</feature>
<accession>A0A0N5D4B5</accession>
<evidence type="ECO:0000256" key="2">
    <source>
        <dbReference type="ARBA" id="ARBA00008831"/>
    </source>
</evidence>
<keyword evidence="10 15" id="KW-0443">Lipid metabolism</keyword>
<dbReference type="InterPro" id="IPR053859">
    <property type="entry name" value="MVD-like_N"/>
</dbReference>
<dbReference type="STRING" id="103827.A0A0N5D4B5"/>
<dbReference type="NCBIfam" id="TIGR01240">
    <property type="entry name" value="mevDPdecarb"/>
    <property type="match status" value="1"/>
</dbReference>
<reference evidence="21" key="1">
    <citation type="submission" date="2016-04" db="UniProtKB">
        <authorList>
            <consortium name="WormBaseParasite"/>
        </authorList>
    </citation>
    <scope>IDENTIFICATION</scope>
</reference>
<name>A0A0N5D4B5_THECL</name>
<comment type="function">
    <text evidence="1 16">Catalyzes the ATP dependent decarboxylation of (R)-5-diphosphomevalonate to form isopentenyl diphosphate (IPP). Functions in the mevalonate (MVA) pathway leading to isopentenyl diphosphate (IPP), a key precursor for the biosynthesis of isoprenoids and sterol synthesis.</text>
</comment>
<dbReference type="Pfam" id="PF22700">
    <property type="entry name" value="MVD-like_N"/>
    <property type="match status" value="1"/>
</dbReference>
<evidence type="ECO:0000256" key="4">
    <source>
        <dbReference type="ARBA" id="ARBA00019335"/>
    </source>
</evidence>
<evidence type="ECO:0000256" key="7">
    <source>
        <dbReference type="ARBA" id="ARBA00022840"/>
    </source>
</evidence>
<keyword evidence="6 15" id="KW-0547">Nucleotide-binding</keyword>
<evidence type="ECO:0000256" key="12">
    <source>
        <dbReference type="ARBA" id="ARBA00023221"/>
    </source>
</evidence>
<gene>
    <name evidence="19" type="ORF">TCLT_LOCUS7794</name>
</gene>
<dbReference type="UniPathway" id="UPA00063"/>
<dbReference type="SUPFAM" id="SSF55060">
    <property type="entry name" value="GHMP Kinase, C-terminal domain"/>
    <property type="match status" value="1"/>
</dbReference>
<evidence type="ECO:0000313" key="20">
    <source>
        <dbReference type="Proteomes" id="UP000276776"/>
    </source>
</evidence>